<dbReference type="AlphaFoldDB" id="A0A3T1D844"/>
<name>A0A3T1D844_9BACL</name>
<evidence type="ECO:0000256" key="1">
    <source>
        <dbReference type="SAM" id="Phobius"/>
    </source>
</evidence>
<keyword evidence="1" id="KW-1133">Transmembrane helix</keyword>
<protein>
    <submittedName>
        <fullName evidence="2">Uncharacterized protein</fullName>
    </submittedName>
</protein>
<sequence length="195" mass="22872">MRRKTIITTVEWCIAILLVFLYFKEGHTMNGSLTAAKAHQLSERSYHYGPSQIVREVPYGKDTVIFLGLYKDWFSADTSVKQRMGWYPGGGVSGVAIDKSKPLTYFWEISQLNKTLRLGKFFGYVSDPKITTVVLNMVYLNDKREELNKTIELRESIKEDRMFLFLWNELENQYRWKSIQGMDDEGKVLYEYSFE</sequence>
<evidence type="ECO:0000313" key="3">
    <source>
        <dbReference type="Proteomes" id="UP000289856"/>
    </source>
</evidence>
<reference evidence="2 3" key="1">
    <citation type="submission" date="2019-01" db="EMBL/GenBank/DDBJ databases">
        <title>Complete genome sequence of Cohnella hallensis HS21 isolated from Korean fir (Abies koreana) rhizospheric soil.</title>
        <authorList>
            <person name="Jiang L."/>
            <person name="Kang S.W."/>
            <person name="Kim S."/>
            <person name="Jung J."/>
            <person name="Kim C.Y."/>
            <person name="Kim D.H."/>
            <person name="Kim S.W."/>
            <person name="Lee J."/>
        </authorList>
    </citation>
    <scope>NUCLEOTIDE SEQUENCE [LARGE SCALE GENOMIC DNA]</scope>
    <source>
        <strain evidence="2 3">HS21</strain>
    </source>
</reference>
<dbReference type="Proteomes" id="UP000289856">
    <property type="component" value="Chromosome"/>
</dbReference>
<evidence type="ECO:0000313" key="2">
    <source>
        <dbReference type="EMBL" id="BBI34252.1"/>
    </source>
</evidence>
<keyword evidence="3" id="KW-1185">Reference proteome</keyword>
<gene>
    <name evidence="2" type="ORF">KCTCHS21_36510</name>
</gene>
<keyword evidence="1" id="KW-0812">Transmembrane</keyword>
<dbReference type="OrthoDB" id="1805863at2"/>
<proteinExistence type="predicted"/>
<dbReference type="RefSeq" id="WP_130611276.1">
    <property type="nucleotide sequence ID" value="NZ_AP019400.1"/>
</dbReference>
<accession>A0A3T1D844</accession>
<dbReference type="EMBL" id="AP019400">
    <property type="protein sequence ID" value="BBI34252.1"/>
    <property type="molecule type" value="Genomic_DNA"/>
</dbReference>
<dbReference type="KEGG" id="cohn:KCTCHS21_36510"/>
<organism evidence="2 3">
    <name type="scientific">Cohnella abietis</name>
    <dbReference type="NCBI Taxonomy" id="2507935"/>
    <lineage>
        <taxon>Bacteria</taxon>
        <taxon>Bacillati</taxon>
        <taxon>Bacillota</taxon>
        <taxon>Bacilli</taxon>
        <taxon>Bacillales</taxon>
        <taxon>Paenibacillaceae</taxon>
        <taxon>Cohnella</taxon>
    </lineage>
</organism>
<feature type="transmembrane region" description="Helical" evidence="1">
    <location>
        <begin position="6"/>
        <end position="23"/>
    </location>
</feature>
<keyword evidence="1" id="KW-0472">Membrane</keyword>